<dbReference type="PATRIC" id="fig|1653476.3.peg.1636"/>
<dbReference type="KEGG" id="cthi:THC_1574"/>
<name>A0A0U5APS5_9BACT</name>
<dbReference type="Pfam" id="PF18912">
    <property type="entry name" value="DZR_2"/>
    <property type="match status" value="1"/>
</dbReference>
<dbReference type="CDD" id="cd06223">
    <property type="entry name" value="PRTases_typeI"/>
    <property type="match status" value="1"/>
</dbReference>
<evidence type="ECO:0000259" key="3">
    <source>
        <dbReference type="Pfam" id="PF18912"/>
    </source>
</evidence>
<reference evidence="4 5" key="1">
    <citation type="journal article" date="2016" name="Int. J. Syst. Evol. Microbiol.">
        <title>Caldimicrobium thiodismutans sp. nov., a sulfur-disproportionating bacterium isolated from a hot spring, and emended description of the genus Caldimicrobium.</title>
        <authorList>
            <person name="Kojima H."/>
            <person name="Umezawa K."/>
            <person name="Fukui M."/>
        </authorList>
    </citation>
    <scope>NUCLEOTIDE SEQUENCE [LARGE SCALE GENOMIC DNA]</scope>
    <source>
        <strain evidence="4 5">TF1</strain>
    </source>
</reference>
<dbReference type="GO" id="GO:0016757">
    <property type="term" value="F:glycosyltransferase activity"/>
    <property type="evidence" value="ECO:0007669"/>
    <property type="project" value="UniProtKB-KW"/>
</dbReference>
<accession>A0A0U5APS5</accession>
<dbReference type="InterPro" id="IPR000836">
    <property type="entry name" value="PRTase_dom"/>
</dbReference>
<dbReference type="AlphaFoldDB" id="A0A0U5APS5"/>
<protein>
    <submittedName>
        <fullName evidence="4">Phosphoribosyltransferase</fullName>
    </submittedName>
</protein>
<dbReference type="Pfam" id="PF00156">
    <property type="entry name" value="Pribosyltran"/>
    <property type="match status" value="1"/>
</dbReference>
<evidence type="ECO:0000259" key="2">
    <source>
        <dbReference type="Pfam" id="PF00156"/>
    </source>
</evidence>
<comment type="similarity">
    <text evidence="1">Belongs to the ComF/GntX family.</text>
</comment>
<feature type="domain" description="Double zinc ribbon" evidence="3">
    <location>
        <begin position="10"/>
        <end position="74"/>
    </location>
</feature>
<keyword evidence="4" id="KW-0808">Transferase</keyword>
<dbReference type="OrthoDB" id="9779910at2"/>
<keyword evidence="4" id="KW-0328">Glycosyltransferase</keyword>
<keyword evidence="5" id="KW-1185">Reference proteome</keyword>
<dbReference type="PANTHER" id="PTHR47505:SF1">
    <property type="entry name" value="DNA UTILIZATION PROTEIN YHGH"/>
    <property type="match status" value="1"/>
</dbReference>
<dbReference type="PANTHER" id="PTHR47505">
    <property type="entry name" value="DNA UTILIZATION PROTEIN YHGH"/>
    <property type="match status" value="1"/>
</dbReference>
<dbReference type="Gene3D" id="3.40.50.2020">
    <property type="match status" value="1"/>
</dbReference>
<proteinExistence type="inferred from homology"/>
<evidence type="ECO:0000256" key="1">
    <source>
        <dbReference type="ARBA" id="ARBA00008007"/>
    </source>
</evidence>
<dbReference type="SUPFAM" id="SSF53271">
    <property type="entry name" value="PRTase-like"/>
    <property type="match status" value="1"/>
</dbReference>
<evidence type="ECO:0000313" key="5">
    <source>
        <dbReference type="Proteomes" id="UP000068196"/>
    </source>
</evidence>
<dbReference type="Proteomes" id="UP000068196">
    <property type="component" value="Chromosome"/>
</dbReference>
<dbReference type="EMBL" id="AP014945">
    <property type="protein sequence ID" value="BAU23938.1"/>
    <property type="molecule type" value="Genomic_DNA"/>
</dbReference>
<dbReference type="InterPro" id="IPR044005">
    <property type="entry name" value="DZR_2"/>
</dbReference>
<dbReference type="STRING" id="1653476.THC_1574"/>
<gene>
    <name evidence="4" type="ORF">THC_1574</name>
</gene>
<reference evidence="5" key="2">
    <citation type="journal article" date="2016" name="Int. J. Syst. Evol. Microbiol.">
        <title>Caldimicrobium thiodismutans sp. nov., a sulfur-disproportionating bacterium isolated from a hot spring.</title>
        <authorList>
            <person name="Kojima H."/>
            <person name="Umezawa K."/>
            <person name="Fukui M."/>
        </authorList>
    </citation>
    <scope>NUCLEOTIDE SEQUENCE [LARGE SCALE GENOMIC DNA]</scope>
    <source>
        <strain evidence="5">TF1</strain>
    </source>
</reference>
<dbReference type="InterPro" id="IPR051910">
    <property type="entry name" value="ComF/GntX_DNA_util-trans"/>
</dbReference>
<dbReference type="InterPro" id="IPR029057">
    <property type="entry name" value="PRTase-like"/>
</dbReference>
<evidence type="ECO:0000313" key="4">
    <source>
        <dbReference type="EMBL" id="BAU23938.1"/>
    </source>
</evidence>
<dbReference type="RefSeq" id="WP_068515770.1">
    <property type="nucleotide sequence ID" value="NZ_AP014945.1"/>
</dbReference>
<feature type="domain" description="Phosphoribosyltransferase" evidence="2">
    <location>
        <begin position="160"/>
        <end position="235"/>
    </location>
</feature>
<organism evidence="4 5">
    <name type="scientific">Caldimicrobium thiodismutans</name>
    <dbReference type="NCBI Taxonomy" id="1653476"/>
    <lineage>
        <taxon>Bacteria</taxon>
        <taxon>Pseudomonadati</taxon>
        <taxon>Thermodesulfobacteriota</taxon>
        <taxon>Thermodesulfobacteria</taxon>
        <taxon>Thermodesulfobacteriales</taxon>
        <taxon>Thermodesulfobacteriaceae</taxon>
        <taxon>Caldimicrobium</taxon>
    </lineage>
</organism>
<sequence length="237" mass="27230">MLEKILSQGLNFLFPSLCLECRSPLAPQESLFCESCLLRLPLAKSYCQRCGTLLSEELLNYYPKEKLNYCSKCLKNPPPYDNVYIAFLYQDPIKTLLHKAKFGENFVIAYQLGRLMQKIIDLPVKLYDFVLPVPLSFKRLQERGYNQSLLILWGYLGIKKPLNILQRIKHSRPQSDLSGKERIENVKGVFKAKEEFQNKRVLLLDDVMTTGATLREASKELKKAGAQKVDLLILARA</sequence>